<gene>
    <name evidence="6" type="ORF">PV328_004334</name>
</gene>
<reference evidence="6" key="2">
    <citation type="submission" date="2023-03" db="EMBL/GenBank/DDBJ databases">
        <authorList>
            <person name="Inwood S.N."/>
            <person name="Skelly J.G."/>
            <person name="Guhlin J."/>
            <person name="Harrop T.W.R."/>
            <person name="Goldson S.G."/>
            <person name="Dearden P.K."/>
        </authorList>
    </citation>
    <scope>NUCLEOTIDE SEQUENCE</scope>
    <source>
        <strain evidence="6">Irish</strain>
        <tissue evidence="6">Whole body</tissue>
    </source>
</reference>
<keyword evidence="7" id="KW-1185">Reference proteome</keyword>
<name>A0AA39KLM1_9HYME</name>
<accession>A0AA39KLM1</accession>
<evidence type="ECO:0000256" key="1">
    <source>
        <dbReference type="ARBA" id="ARBA00004141"/>
    </source>
</evidence>
<evidence type="ECO:0000256" key="5">
    <source>
        <dbReference type="SAM" id="Phobius"/>
    </source>
</evidence>
<evidence type="ECO:0000256" key="4">
    <source>
        <dbReference type="ARBA" id="ARBA00023136"/>
    </source>
</evidence>
<sequence length="152" mass="17322">MPDISSITHYPLKIIFAVHLILTTWGLQGHWCPQSAMFYNLLFFGCLLWAINNIESDEPLQFALIINVLSIFFDVITLAIYFQDHYASERFSGAIMIINLPVRLISCKYLLKIGQARNGSLATLFPPGPDFERQHYEDISHSVPQNDDFSGI</sequence>
<dbReference type="EMBL" id="JAQQBS010001422">
    <property type="protein sequence ID" value="KAK0165851.1"/>
    <property type="molecule type" value="Genomic_DNA"/>
</dbReference>
<keyword evidence="2 5" id="KW-0812">Transmembrane</keyword>
<comment type="caution">
    <text evidence="6">The sequence shown here is derived from an EMBL/GenBank/DDBJ whole genome shotgun (WGS) entry which is preliminary data.</text>
</comment>
<feature type="transmembrane region" description="Helical" evidence="5">
    <location>
        <begin position="12"/>
        <end position="31"/>
    </location>
</feature>
<dbReference type="Pfam" id="PF06396">
    <property type="entry name" value="AGTRAP"/>
    <property type="match status" value="1"/>
</dbReference>
<dbReference type="Proteomes" id="UP001168990">
    <property type="component" value="Unassembled WGS sequence"/>
</dbReference>
<evidence type="ECO:0000256" key="2">
    <source>
        <dbReference type="ARBA" id="ARBA00022692"/>
    </source>
</evidence>
<feature type="transmembrane region" description="Helical" evidence="5">
    <location>
        <begin position="37"/>
        <end position="55"/>
    </location>
</feature>
<dbReference type="PANTHER" id="PTHR16521:SF3">
    <property type="entry name" value="TYPE-1 ANGIOTENSIN II RECEPTOR-ASSOCIATED PROTEIN"/>
    <property type="match status" value="1"/>
</dbReference>
<reference evidence="6" key="1">
    <citation type="journal article" date="2023" name="bioRxiv">
        <title>Scaffold-level genome assemblies of two parasitoid biocontrol wasps reveal the parthenogenesis mechanism and an associated novel virus.</title>
        <authorList>
            <person name="Inwood S."/>
            <person name="Skelly J."/>
            <person name="Guhlin J."/>
            <person name="Harrop T."/>
            <person name="Goldson S."/>
            <person name="Dearden P."/>
        </authorList>
    </citation>
    <scope>NUCLEOTIDE SEQUENCE</scope>
    <source>
        <strain evidence="6">Irish</strain>
        <tissue evidence="6">Whole body</tissue>
    </source>
</reference>
<evidence type="ECO:0000313" key="7">
    <source>
        <dbReference type="Proteomes" id="UP001168990"/>
    </source>
</evidence>
<dbReference type="GO" id="GO:0005886">
    <property type="term" value="C:plasma membrane"/>
    <property type="evidence" value="ECO:0007669"/>
    <property type="project" value="TreeGrafter"/>
</dbReference>
<organism evidence="6 7">
    <name type="scientific">Microctonus aethiopoides</name>
    <dbReference type="NCBI Taxonomy" id="144406"/>
    <lineage>
        <taxon>Eukaryota</taxon>
        <taxon>Metazoa</taxon>
        <taxon>Ecdysozoa</taxon>
        <taxon>Arthropoda</taxon>
        <taxon>Hexapoda</taxon>
        <taxon>Insecta</taxon>
        <taxon>Pterygota</taxon>
        <taxon>Neoptera</taxon>
        <taxon>Endopterygota</taxon>
        <taxon>Hymenoptera</taxon>
        <taxon>Apocrita</taxon>
        <taxon>Ichneumonoidea</taxon>
        <taxon>Braconidae</taxon>
        <taxon>Euphorinae</taxon>
        <taxon>Microctonus</taxon>
    </lineage>
</organism>
<keyword evidence="3 5" id="KW-1133">Transmembrane helix</keyword>
<feature type="transmembrane region" description="Helical" evidence="5">
    <location>
        <begin position="62"/>
        <end position="82"/>
    </location>
</feature>
<protein>
    <recommendedName>
        <fullName evidence="8">Type-1 angiotensin II receptor-associated protein</fullName>
    </recommendedName>
</protein>
<dbReference type="PANTHER" id="PTHR16521">
    <property type="entry name" value="TYPE-1 ANGIOTENSIN II RECEPTOR-ASSOCIATED PROTEIN"/>
    <property type="match status" value="1"/>
</dbReference>
<dbReference type="AlphaFoldDB" id="A0AA39KLM1"/>
<evidence type="ECO:0008006" key="8">
    <source>
        <dbReference type="Google" id="ProtNLM"/>
    </source>
</evidence>
<keyword evidence="4 5" id="KW-0472">Membrane</keyword>
<dbReference type="InterPro" id="IPR009436">
    <property type="entry name" value="AGTRAP"/>
</dbReference>
<proteinExistence type="predicted"/>
<dbReference type="SMART" id="SM00805">
    <property type="entry name" value="AGTRAP"/>
    <property type="match status" value="1"/>
</dbReference>
<dbReference type="GO" id="GO:0038166">
    <property type="term" value="P:angiotensin-activated signaling pathway"/>
    <property type="evidence" value="ECO:0007669"/>
    <property type="project" value="InterPro"/>
</dbReference>
<comment type="subcellular location">
    <subcellularLocation>
        <location evidence="1">Membrane</location>
        <topology evidence="1">Multi-pass membrane protein</topology>
    </subcellularLocation>
</comment>
<evidence type="ECO:0000313" key="6">
    <source>
        <dbReference type="EMBL" id="KAK0165851.1"/>
    </source>
</evidence>
<evidence type="ECO:0000256" key="3">
    <source>
        <dbReference type="ARBA" id="ARBA00022989"/>
    </source>
</evidence>